<dbReference type="OrthoDB" id="9779763at2"/>
<proteinExistence type="inferred from homology"/>
<dbReference type="PANTHER" id="PTHR43709:SF3">
    <property type="entry name" value="ISOMERASE YBHH-RELATED"/>
    <property type="match status" value="1"/>
</dbReference>
<dbReference type="InterPro" id="IPR007400">
    <property type="entry name" value="PrpF-like"/>
</dbReference>
<dbReference type="PANTHER" id="PTHR43709">
    <property type="entry name" value="ACONITATE ISOMERASE-RELATED"/>
    <property type="match status" value="1"/>
</dbReference>
<dbReference type="Proteomes" id="UP000254572">
    <property type="component" value="Unassembled WGS sequence"/>
</dbReference>
<sequence length="353" mass="37034">MKKIPCMIIRGGTSKGVYFRQDDLPADPAARDRVLLAIMGSGEASQINGLGGATSLTSKIGIISKSARPGIDLDYLFAQAGIEQKTIDTRPSCGNILSGIICYASESGLIDLESGVTTVKVYNVNTDSIIEVSAETPNGVLKYDGDTVISGVAGSGSPVRLNFSQIEGAKTGKIFPTGHRRDCINGLNVTCIDVAMPMVLFSAAELGLRGDESKAELDAQGELMARMEAVRLQAGELMGLGDVRGSVVPKMGVLSAPRSDGSITSRYFVPDKCHAAHAVTGAICVAAAANIPGTVAHDCYRASGSVVTIEHPSGFISVDMVCEPDGDSYRFTRAALVRTAKPLMTGFAYYEAE</sequence>
<dbReference type="EMBL" id="UFUW01000001">
    <property type="protein sequence ID" value="SUX19275.1"/>
    <property type="molecule type" value="Genomic_DNA"/>
</dbReference>
<evidence type="ECO:0000256" key="1">
    <source>
        <dbReference type="ARBA" id="ARBA00007673"/>
    </source>
</evidence>
<evidence type="ECO:0000313" key="4">
    <source>
        <dbReference type="Proteomes" id="UP000254572"/>
    </source>
</evidence>
<name>A0A381E0M9_9GAMM</name>
<dbReference type="InterPro" id="IPR047687">
    <property type="entry name" value="OMA_tautomer-like"/>
</dbReference>
<reference evidence="3 4" key="1">
    <citation type="submission" date="2018-06" db="EMBL/GenBank/DDBJ databases">
        <authorList>
            <consortium name="Pathogen Informatics"/>
            <person name="Doyle S."/>
        </authorList>
    </citation>
    <scope>NUCLEOTIDE SEQUENCE [LARGE SCALE GENOMIC DNA]</scope>
    <source>
        <strain evidence="3 4">NCTC13294</strain>
    </source>
</reference>
<keyword evidence="4" id="KW-1185">Reference proteome</keyword>
<accession>A0A381E0M9</accession>
<gene>
    <name evidence="3" type="primary">mii</name>
    <name evidence="3" type="ORF">NCTC13294_00472</name>
</gene>
<dbReference type="EC" id="5.3.3.6" evidence="3"/>
<comment type="similarity">
    <text evidence="1">Belongs to the PrpF family.</text>
</comment>
<evidence type="ECO:0000313" key="3">
    <source>
        <dbReference type="EMBL" id="SUX19275.1"/>
    </source>
</evidence>
<organism evidence="3 4">
    <name type="scientific">Cardiobacterium valvarum</name>
    <dbReference type="NCBI Taxonomy" id="194702"/>
    <lineage>
        <taxon>Bacteria</taxon>
        <taxon>Pseudomonadati</taxon>
        <taxon>Pseudomonadota</taxon>
        <taxon>Gammaproteobacteria</taxon>
        <taxon>Cardiobacteriales</taxon>
        <taxon>Cardiobacteriaceae</taxon>
        <taxon>Cardiobacterium</taxon>
    </lineage>
</organism>
<dbReference type="AlphaFoldDB" id="A0A381E0M9"/>
<dbReference type="RefSeq" id="WP_115610762.1">
    <property type="nucleotide sequence ID" value="NZ_JBHLZC010000001.1"/>
</dbReference>
<evidence type="ECO:0000256" key="2">
    <source>
        <dbReference type="ARBA" id="ARBA00023235"/>
    </source>
</evidence>
<keyword evidence="2 3" id="KW-0413">Isomerase</keyword>
<dbReference type="Gene3D" id="3.10.310.10">
    <property type="entry name" value="Diaminopimelate Epimerase, Chain A, domain 1"/>
    <property type="match status" value="2"/>
</dbReference>
<dbReference type="SUPFAM" id="SSF54506">
    <property type="entry name" value="Diaminopimelate epimerase-like"/>
    <property type="match status" value="2"/>
</dbReference>
<dbReference type="Pfam" id="PF04303">
    <property type="entry name" value="PrpF"/>
    <property type="match status" value="1"/>
</dbReference>
<dbReference type="NCBIfam" id="NF033377">
    <property type="entry name" value="OMA_tautomer"/>
    <property type="match status" value="1"/>
</dbReference>
<protein>
    <submittedName>
        <fullName evidence="3">3-methylitaconate isomerase</fullName>
        <ecNumber evidence="3">5.3.3.6</ecNumber>
    </submittedName>
</protein>
<dbReference type="GO" id="GO:0050100">
    <property type="term" value="F:methylitaconate delta-isomerase activity"/>
    <property type="evidence" value="ECO:0007669"/>
    <property type="project" value="UniProtKB-EC"/>
</dbReference>